<dbReference type="InterPro" id="IPR032859">
    <property type="entry name" value="KH_dom-like"/>
</dbReference>
<comment type="subunit">
    <text evidence="8">Associates with the 50S ribosomal subunit.</text>
</comment>
<sequence length="466" mass="51437">MLPVITLLGRPNVGKSTLFNRLTHTRDALVADFPGLTRDRQYGIGVVGPSRYVIVDTGGISQAVDGVEALMERQVQLAIDEADHLLFLVDARDGCTPGDIEISARLRRMGKPVSLVVNKSDTMDPVLATADFHRLGLGEPRAVSATHGRGVQDLIDAVFAGFPAADEEGVGAAQTEEGIRVAIVGRPNAGKSTLINRILGDDRLVTFDSPGTTRDSIFVPFEQQGRHYTLIDTAGMRRRARVDDVIEKFSVIKTLQAIDAANVVILVLDAHEGVGEQDATLAGHIIERGRALVVAINKWDGLDPDQREQIKTQFARKLAFLDFAKMHLVSALHGSGVGLLLDEVEKAYANATRNLSTPELTRLLEDAVQEHQPPLVHGRRIKLRYAHQGGRNPPIIIIHGNQTESVPDTYKRYLINRFRRELKLLGTPLRIEFKSGTNPFAGRRNKLTPSQIKNRQRLKTFVNRKR</sequence>
<feature type="domain" description="EngA-type G" evidence="11">
    <location>
        <begin position="179"/>
        <end position="352"/>
    </location>
</feature>
<evidence type="ECO:0000256" key="9">
    <source>
        <dbReference type="PROSITE-ProRule" id="PRU01049"/>
    </source>
</evidence>
<dbReference type="Proteomes" id="UP000198816">
    <property type="component" value="Unassembled WGS sequence"/>
</dbReference>
<dbReference type="SUPFAM" id="SSF52540">
    <property type="entry name" value="P-loop containing nucleoside triphosphate hydrolases"/>
    <property type="match status" value="2"/>
</dbReference>
<dbReference type="EMBL" id="FNNZ01000009">
    <property type="protein sequence ID" value="SDW82563.1"/>
    <property type="molecule type" value="Genomic_DNA"/>
</dbReference>
<gene>
    <name evidence="8" type="primary">der</name>
    <name evidence="12" type="ORF">SAMN05421783_10962</name>
</gene>
<dbReference type="CDD" id="cd01895">
    <property type="entry name" value="EngA2"/>
    <property type="match status" value="1"/>
</dbReference>
<dbReference type="OrthoDB" id="9805918at2"/>
<dbReference type="CDD" id="cd01894">
    <property type="entry name" value="EngA1"/>
    <property type="match status" value="1"/>
</dbReference>
<reference evidence="13" key="1">
    <citation type="submission" date="2016-10" db="EMBL/GenBank/DDBJ databases">
        <authorList>
            <person name="Varghese N."/>
            <person name="Submissions S."/>
        </authorList>
    </citation>
    <scope>NUCLEOTIDE SEQUENCE [LARGE SCALE GENOMIC DNA]</scope>
    <source>
        <strain evidence="13">DSM 217</strain>
    </source>
</reference>
<feature type="binding site" evidence="8">
    <location>
        <begin position="56"/>
        <end position="60"/>
    </location>
    <ligand>
        <name>GTP</name>
        <dbReference type="ChEBI" id="CHEBI:37565"/>
        <label>1</label>
    </ligand>
</feature>
<dbReference type="RefSeq" id="WP_093031554.1">
    <property type="nucleotide sequence ID" value="NZ_FNNZ01000009.1"/>
</dbReference>
<dbReference type="InterPro" id="IPR003593">
    <property type="entry name" value="AAA+_ATPase"/>
</dbReference>
<dbReference type="InterPro" id="IPR016484">
    <property type="entry name" value="GTPase_Der"/>
</dbReference>
<dbReference type="InterPro" id="IPR027417">
    <property type="entry name" value="P-loop_NTPase"/>
</dbReference>
<evidence type="ECO:0000256" key="8">
    <source>
        <dbReference type="HAMAP-Rule" id="MF_00195"/>
    </source>
</evidence>
<evidence type="ECO:0000313" key="13">
    <source>
        <dbReference type="Proteomes" id="UP000198816"/>
    </source>
</evidence>
<feature type="domain" description="EngA-type G" evidence="11">
    <location>
        <begin position="3"/>
        <end position="166"/>
    </location>
</feature>
<evidence type="ECO:0000256" key="1">
    <source>
        <dbReference type="ARBA" id="ARBA00008279"/>
    </source>
</evidence>
<dbReference type="GO" id="GO:0005525">
    <property type="term" value="F:GTP binding"/>
    <property type="evidence" value="ECO:0007669"/>
    <property type="project" value="UniProtKB-UniRule"/>
</dbReference>
<evidence type="ECO:0000256" key="2">
    <source>
        <dbReference type="ARBA" id="ARBA00020953"/>
    </source>
</evidence>
<dbReference type="AlphaFoldDB" id="A0A1H2WPG8"/>
<keyword evidence="6 8" id="KW-0342">GTP-binding</keyword>
<feature type="binding site" evidence="8">
    <location>
        <begin position="185"/>
        <end position="192"/>
    </location>
    <ligand>
        <name>GTP</name>
        <dbReference type="ChEBI" id="CHEBI:37565"/>
        <label>2</label>
    </ligand>
</feature>
<dbReference type="InterPro" id="IPR006073">
    <property type="entry name" value="GTP-bd"/>
</dbReference>
<dbReference type="Pfam" id="PF01926">
    <property type="entry name" value="MMR_HSR1"/>
    <property type="match status" value="2"/>
</dbReference>
<dbReference type="PRINTS" id="PR00326">
    <property type="entry name" value="GTP1OBG"/>
</dbReference>
<dbReference type="InterPro" id="IPR005225">
    <property type="entry name" value="Small_GTP-bd"/>
</dbReference>
<dbReference type="NCBIfam" id="TIGR03594">
    <property type="entry name" value="GTPase_EngA"/>
    <property type="match status" value="1"/>
</dbReference>
<dbReference type="InterPro" id="IPR031166">
    <property type="entry name" value="G_ENGA"/>
</dbReference>
<dbReference type="PANTHER" id="PTHR43834">
    <property type="entry name" value="GTPASE DER"/>
    <property type="match status" value="1"/>
</dbReference>
<evidence type="ECO:0000256" key="6">
    <source>
        <dbReference type="ARBA" id="ARBA00023134"/>
    </source>
</evidence>
<dbReference type="Gene3D" id="3.40.50.300">
    <property type="entry name" value="P-loop containing nucleotide triphosphate hydrolases"/>
    <property type="match status" value="2"/>
</dbReference>
<dbReference type="PANTHER" id="PTHR43834:SF6">
    <property type="entry name" value="GTPASE DER"/>
    <property type="match status" value="1"/>
</dbReference>
<comment type="function">
    <text evidence="8 10">GTPase that plays an essential role in the late steps of ribosome biogenesis.</text>
</comment>
<feature type="binding site" evidence="8">
    <location>
        <begin position="9"/>
        <end position="16"/>
    </location>
    <ligand>
        <name>GTP</name>
        <dbReference type="ChEBI" id="CHEBI:37565"/>
        <label>1</label>
    </ligand>
</feature>
<evidence type="ECO:0000256" key="10">
    <source>
        <dbReference type="RuleBase" id="RU004481"/>
    </source>
</evidence>
<evidence type="ECO:0000256" key="4">
    <source>
        <dbReference type="ARBA" id="ARBA00022737"/>
    </source>
</evidence>
<keyword evidence="13" id="KW-1185">Reference proteome</keyword>
<evidence type="ECO:0000313" key="12">
    <source>
        <dbReference type="EMBL" id="SDW82563.1"/>
    </source>
</evidence>
<evidence type="ECO:0000259" key="11">
    <source>
        <dbReference type="PROSITE" id="PS51712"/>
    </source>
</evidence>
<accession>A0A1H2WPG8</accession>
<dbReference type="Pfam" id="PF14714">
    <property type="entry name" value="KH_dom-like"/>
    <property type="match status" value="1"/>
</dbReference>
<organism evidence="12 13">
    <name type="scientific">Thiocapsa roseopersicina</name>
    <dbReference type="NCBI Taxonomy" id="1058"/>
    <lineage>
        <taxon>Bacteria</taxon>
        <taxon>Pseudomonadati</taxon>
        <taxon>Pseudomonadota</taxon>
        <taxon>Gammaproteobacteria</taxon>
        <taxon>Chromatiales</taxon>
        <taxon>Chromatiaceae</taxon>
        <taxon>Thiocapsa</taxon>
    </lineage>
</organism>
<dbReference type="STRING" id="1058.SAMN05421783_10962"/>
<dbReference type="FunFam" id="3.40.50.300:FF:000040">
    <property type="entry name" value="GTPase Der"/>
    <property type="match status" value="1"/>
</dbReference>
<evidence type="ECO:0000256" key="7">
    <source>
        <dbReference type="ARBA" id="ARBA00032345"/>
    </source>
</evidence>
<comment type="similarity">
    <text evidence="1 8 9 10">Belongs to the TRAFAC class TrmE-Era-EngA-EngB-Septin-like GTPase superfamily. EngA (Der) GTPase family.</text>
</comment>
<keyword evidence="5 8" id="KW-0547">Nucleotide-binding</keyword>
<keyword evidence="4 10" id="KW-0677">Repeat</keyword>
<dbReference type="FunFam" id="3.40.50.300:FF:000057">
    <property type="entry name" value="GTPase Der"/>
    <property type="match status" value="1"/>
</dbReference>
<dbReference type="NCBIfam" id="TIGR00231">
    <property type="entry name" value="small_GTP"/>
    <property type="match status" value="2"/>
</dbReference>
<dbReference type="FunFam" id="3.30.300.20:FF:000004">
    <property type="entry name" value="GTPase Der"/>
    <property type="match status" value="1"/>
</dbReference>
<dbReference type="PIRSF" id="PIRSF006485">
    <property type="entry name" value="GTP-binding_EngA"/>
    <property type="match status" value="1"/>
</dbReference>
<dbReference type="GO" id="GO:0042254">
    <property type="term" value="P:ribosome biogenesis"/>
    <property type="evidence" value="ECO:0007669"/>
    <property type="project" value="UniProtKB-KW"/>
</dbReference>
<dbReference type="InterPro" id="IPR015946">
    <property type="entry name" value="KH_dom-like_a/b"/>
</dbReference>
<evidence type="ECO:0000256" key="5">
    <source>
        <dbReference type="ARBA" id="ARBA00022741"/>
    </source>
</evidence>
<feature type="binding site" evidence="8">
    <location>
        <begin position="232"/>
        <end position="236"/>
    </location>
    <ligand>
        <name>GTP</name>
        <dbReference type="ChEBI" id="CHEBI:37565"/>
        <label>2</label>
    </ligand>
</feature>
<proteinExistence type="inferred from homology"/>
<protein>
    <recommendedName>
        <fullName evidence="2 8">GTPase Der</fullName>
    </recommendedName>
    <alternativeName>
        <fullName evidence="7 8">GTP-binding protein EngA</fullName>
    </alternativeName>
</protein>
<dbReference type="SMART" id="SM00382">
    <property type="entry name" value="AAA"/>
    <property type="match status" value="2"/>
</dbReference>
<name>A0A1H2WPG8_THIRO</name>
<feature type="binding site" evidence="8">
    <location>
        <begin position="297"/>
        <end position="300"/>
    </location>
    <ligand>
        <name>GTP</name>
        <dbReference type="ChEBI" id="CHEBI:37565"/>
        <label>2</label>
    </ligand>
</feature>
<dbReference type="GO" id="GO:0043022">
    <property type="term" value="F:ribosome binding"/>
    <property type="evidence" value="ECO:0007669"/>
    <property type="project" value="TreeGrafter"/>
</dbReference>
<dbReference type="PROSITE" id="PS51712">
    <property type="entry name" value="G_ENGA"/>
    <property type="match status" value="2"/>
</dbReference>
<evidence type="ECO:0000256" key="3">
    <source>
        <dbReference type="ARBA" id="ARBA00022517"/>
    </source>
</evidence>
<keyword evidence="3 8" id="KW-0690">Ribosome biogenesis</keyword>
<feature type="binding site" evidence="8">
    <location>
        <begin position="118"/>
        <end position="121"/>
    </location>
    <ligand>
        <name>GTP</name>
        <dbReference type="ChEBI" id="CHEBI:37565"/>
        <label>1</label>
    </ligand>
</feature>
<dbReference type="HAMAP" id="MF_00195">
    <property type="entry name" value="GTPase_Der"/>
    <property type="match status" value="1"/>
</dbReference>
<dbReference type="Gene3D" id="3.30.300.20">
    <property type="match status" value="1"/>
</dbReference>